<feature type="transmembrane region" description="Helical" evidence="1">
    <location>
        <begin position="33"/>
        <end position="52"/>
    </location>
</feature>
<keyword evidence="1" id="KW-0472">Membrane</keyword>
<dbReference type="AlphaFoldDB" id="A0A3L6PJ26"/>
<protein>
    <submittedName>
        <fullName evidence="2">NADH dehydrogenase</fullName>
    </submittedName>
</protein>
<dbReference type="OrthoDB" id="531564at2759"/>
<evidence type="ECO:0000313" key="3">
    <source>
        <dbReference type="Proteomes" id="UP000275267"/>
    </source>
</evidence>
<proteinExistence type="predicted"/>
<evidence type="ECO:0000313" key="2">
    <source>
        <dbReference type="EMBL" id="RLM55995.1"/>
    </source>
</evidence>
<evidence type="ECO:0000256" key="1">
    <source>
        <dbReference type="SAM" id="Phobius"/>
    </source>
</evidence>
<dbReference type="Proteomes" id="UP000275267">
    <property type="component" value="Unassembled WGS sequence"/>
</dbReference>
<organism evidence="2 3">
    <name type="scientific">Panicum miliaceum</name>
    <name type="common">Proso millet</name>
    <name type="synonym">Broomcorn millet</name>
    <dbReference type="NCBI Taxonomy" id="4540"/>
    <lineage>
        <taxon>Eukaryota</taxon>
        <taxon>Viridiplantae</taxon>
        <taxon>Streptophyta</taxon>
        <taxon>Embryophyta</taxon>
        <taxon>Tracheophyta</taxon>
        <taxon>Spermatophyta</taxon>
        <taxon>Magnoliopsida</taxon>
        <taxon>Liliopsida</taxon>
        <taxon>Poales</taxon>
        <taxon>Poaceae</taxon>
        <taxon>PACMAD clade</taxon>
        <taxon>Panicoideae</taxon>
        <taxon>Panicodae</taxon>
        <taxon>Paniceae</taxon>
        <taxon>Panicinae</taxon>
        <taxon>Panicum</taxon>
        <taxon>Panicum sect. Panicum</taxon>
    </lineage>
</organism>
<dbReference type="EMBL" id="PQIB02000018">
    <property type="protein sequence ID" value="RLM55995.1"/>
    <property type="molecule type" value="Genomic_DNA"/>
</dbReference>
<accession>A0A3L6PJ26</accession>
<dbReference type="STRING" id="4540.A0A3L6PJ26"/>
<reference evidence="3" key="1">
    <citation type="journal article" date="2019" name="Nat. Commun.">
        <title>The genome of broomcorn millet.</title>
        <authorList>
            <person name="Zou C."/>
            <person name="Miki D."/>
            <person name="Li D."/>
            <person name="Tang Q."/>
            <person name="Xiao L."/>
            <person name="Rajput S."/>
            <person name="Deng P."/>
            <person name="Jia W."/>
            <person name="Huang R."/>
            <person name="Zhang M."/>
            <person name="Sun Y."/>
            <person name="Hu J."/>
            <person name="Fu X."/>
            <person name="Schnable P.S."/>
            <person name="Li F."/>
            <person name="Zhang H."/>
            <person name="Feng B."/>
            <person name="Zhu X."/>
            <person name="Liu R."/>
            <person name="Schnable J.C."/>
            <person name="Zhu J.-K."/>
            <person name="Zhang H."/>
        </authorList>
    </citation>
    <scope>NUCLEOTIDE SEQUENCE [LARGE SCALE GENOMIC DNA]</scope>
</reference>
<gene>
    <name evidence="2" type="ORF">C2845_PM10G21720</name>
</gene>
<comment type="caution">
    <text evidence="2">The sequence shown here is derived from an EMBL/GenBank/DDBJ whole genome shotgun (WGS) entry which is preliminary data.</text>
</comment>
<keyword evidence="1" id="KW-1133">Transmembrane helix</keyword>
<sequence>MGGGGTHGGTNYKGYTIPHNKRWHTVAGKGLCAVMWVCAILGMGMMITLMAMDMDMNMRCRQAKLMDLSLSTNRIAEVQAVVPIFSICCWCDLPLPAGLQLS</sequence>
<name>A0A3L6PJ26_PANMI</name>
<keyword evidence="3" id="KW-1185">Reference proteome</keyword>
<keyword evidence="1" id="KW-0812">Transmembrane</keyword>